<dbReference type="EMBL" id="SGXD01000001">
    <property type="protein sequence ID" value="RZS91076.1"/>
    <property type="molecule type" value="Genomic_DNA"/>
</dbReference>
<reference evidence="2 3" key="1">
    <citation type="submission" date="2019-02" db="EMBL/GenBank/DDBJ databases">
        <title>Genomic Encyclopedia of Type Strains, Phase IV (KMG-IV): sequencing the most valuable type-strain genomes for metagenomic binning, comparative biology and taxonomic classification.</title>
        <authorList>
            <person name="Goeker M."/>
        </authorList>
    </citation>
    <scope>NUCLEOTIDE SEQUENCE [LARGE SCALE GENOMIC DNA]</scope>
    <source>
        <strain evidence="2 3">DSM 45622</strain>
    </source>
</reference>
<name>A0A4Q7NV13_9ACTN</name>
<dbReference type="InterPro" id="IPR006016">
    <property type="entry name" value="UspA"/>
</dbReference>
<evidence type="ECO:0000313" key="3">
    <source>
        <dbReference type="Proteomes" id="UP000293638"/>
    </source>
</evidence>
<sequence>MEELQRRSTEPGPARERGPVVLVGVDGSRASRCAALAAASAARRMEGSVLAVHVPTLSPLAALACSMGAGALLGEAQREVSRQIEDELASLLELEDVPWRFVVETGPVGPALVRLAASTRAAVVVVGAPRRTWRGRLAHLLVPSVPRLLLRSGTDRLLIA</sequence>
<dbReference type="Gene3D" id="3.40.50.620">
    <property type="entry name" value="HUPs"/>
    <property type="match status" value="1"/>
</dbReference>
<keyword evidence="3" id="KW-1185">Reference proteome</keyword>
<dbReference type="InterPro" id="IPR014729">
    <property type="entry name" value="Rossmann-like_a/b/a_fold"/>
</dbReference>
<comment type="caution">
    <text evidence="2">The sequence shown here is derived from an EMBL/GenBank/DDBJ whole genome shotgun (WGS) entry which is preliminary data.</text>
</comment>
<evidence type="ECO:0000313" key="2">
    <source>
        <dbReference type="EMBL" id="RZS91076.1"/>
    </source>
</evidence>
<dbReference type="Proteomes" id="UP000293638">
    <property type="component" value="Unassembled WGS sequence"/>
</dbReference>
<proteinExistence type="predicted"/>
<organism evidence="2 3">
    <name type="scientific">Motilibacter rhizosphaerae</name>
    <dbReference type="NCBI Taxonomy" id="598652"/>
    <lineage>
        <taxon>Bacteria</taxon>
        <taxon>Bacillati</taxon>
        <taxon>Actinomycetota</taxon>
        <taxon>Actinomycetes</taxon>
        <taxon>Motilibacterales</taxon>
        <taxon>Motilibacteraceae</taxon>
        <taxon>Motilibacter</taxon>
    </lineage>
</organism>
<evidence type="ECO:0000259" key="1">
    <source>
        <dbReference type="Pfam" id="PF00582"/>
    </source>
</evidence>
<gene>
    <name evidence="2" type="ORF">EV189_0308</name>
</gene>
<dbReference type="Pfam" id="PF00582">
    <property type="entry name" value="Usp"/>
    <property type="match status" value="1"/>
</dbReference>
<dbReference type="AlphaFoldDB" id="A0A4Q7NV13"/>
<dbReference type="RefSeq" id="WP_165400069.1">
    <property type="nucleotide sequence ID" value="NZ_SGXD01000001.1"/>
</dbReference>
<dbReference type="CDD" id="cd00293">
    <property type="entry name" value="USP-like"/>
    <property type="match status" value="1"/>
</dbReference>
<accession>A0A4Q7NV13</accession>
<protein>
    <submittedName>
        <fullName evidence="2">Nucleotide-binding universal stress UspA family protein</fullName>
    </submittedName>
</protein>
<feature type="domain" description="UspA" evidence="1">
    <location>
        <begin position="21"/>
        <end position="151"/>
    </location>
</feature>
<dbReference type="SUPFAM" id="SSF52402">
    <property type="entry name" value="Adenine nucleotide alpha hydrolases-like"/>
    <property type="match status" value="1"/>
</dbReference>